<keyword evidence="3" id="KW-1185">Reference proteome</keyword>
<evidence type="ECO:0000313" key="3">
    <source>
        <dbReference type="Proteomes" id="UP000693946"/>
    </source>
</evidence>
<dbReference type="EMBL" id="JAGKHQ010000016">
    <property type="protein sequence ID" value="KAG7494448.1"/>
    <property type="molecule type" value="Genomic_DNA"/>
</dbReference>
<name>A0AAV6QMZ1_SOLSE</name>
<dbReference type="AlphaFoldDB" id="A0AAV6QMZ1"/>
<keyword evidence="1" id="KW-0472">Membrane</keyword>
<dbReference type="Proteomes" id="UP000693946">
    <property type="component" value="Linkage Group LG4"/>
</dbReference>
<proteinExistence type="predicted"/>
<reference evidence="2 3" key="1">
    <citation type="journal article" date="2021" name="Sci. Rep.">
        <title>Chromosome anchoring in Senegalese sole (Solea senegalensis) reveals sex-associated markers and genome rearrangements in flatfish.</title>
        <authorList>
            <person name="Guerrero-Cozar I."/>
            <person name="Gomez-Garrido J."/>
            <person name="Berbel C."/>
            <person name="Martinez-Blanch J.F."/>
            <person name="Alioto T."/>
            <person name="Claros M.G."/>
            <person name="Gagnaire P.A."/>
            <person name="Manchado M."/>
        </authorList>
    </citation>
    <scope>NUCLEOTIDE SEQUENCE [LARGE SCALE GENOMIC DNA]</scope>
    <source>
        <strain evidence="2">Sse05_10M</strain>
    </source>
</reference>
<feature type="transmembrane region" description="Helical" evidence="1">
    <location>
        <begin position="44"/>
        <end position="64"/>
    </location>
</feature>
<accession>A0AAV6QMZ1</accession>
<feature type="transmembrane region" description="Helical" evidence="1">
    <location>
        <begin position="84"/>
        <end position="100"/>
    </location>
</feature>
<gene>
    <name evidence="2" type="ORF">JOB18_030764</name>
</gene>
<sequence>MCLFQGSRRSLICDFYQQYKYYHFYAVCFGVGCGSALYRPFRSLMVPAVLAVIFTIIFEIVGIISDLPAHTRRCKGPPFEKRDACWGFCFALFMAVLNLNSYHVYTLSYGWGIIVFALRGAIRKYNSLRKLKESV</sequence>
<keyword evidence="1" id="KW-0812">Transmembrane</keyword>
<protein>
    <submittedName>
        <fullName evidence="2">Uncharacterized protein</fullName>
    </submittedName>
</protein>
<evidence type="ECO:0000256" key="1">
    <source>
        <dbReference type="SAM" id="Phobius"/>
    </source>
</evidence>
<comment type="caution">
    <text evidence="2">The sequence shown here is derived from an EMBL/GenBank/DDBJ whole genome shotgun (WGS) entry which is preliminary data.</text>
</comment>
<evidence type="ECO:0000313" key="2">
    <source>
        <dbReference type="EMBL" id="KAG7494448.1"/>
    </source>
</evidence>
<keyword evidence="1" id="KW-1133">Transmembrane helix</keyword>
<feature type="transmembrane region" description="Helical" evidence="1">
    <location>
        <begin position="21"/>
        <end position="38"/>
    </location>
</feature>
<organism evidence="2 3">
    <name type="scientific">Solea senegalensis</name>
    <name type="common">Senegalese sole</name>
    <dbReference type="NCBI Taxonomy" id="28829"/>
    <lineage>
        <taxon>Eukaryota</taxon>
        <taxon>Metazoa</taxon>
        <taxon>Chordata</taxon>
        <taxon>Craniata</taxon>
        <taxon>Vertebrata</taxon>
        <taxon>Euteleostomi</taxon>
        <taxon>Actinopterygii</taxon>
        <taxon>Neopterygii</taxon>
        <taxon>Teleostei</taxon>
        <taxon>Neoteleostei</taxon>
        <taxon>Acanthomorphata</taxon>
        <taxon>Carangaria</taxon>
        <taxon>Pleuronectiformes</taxon>
        <taxon>Pleuronectoidei</taxon>
        <taxon>Soleidae</taxon>
        <taxon>Solea</taxon>
    </lineage>
</organism>